<dbReference type="OrthoDB" id="2100128at2759"/>
<keyword evidence="3" id="KW-1185">Reference proteome</keyword>
<evidence type="ECO:0000313" key="3">
    <source>
        <dbReference type="Proteomes" id="UP000092555"/>
    </source>
</evidence>
<evidence type="ECO:0008006" key="4">
    <source>
        <dbReference type="Google" id="ProtNLM"/>
    </source>
</evidence>
<dbReference type="PANTHER" id="PTHR39398">
    <property type="entry name" value="YALI0F14311P"/>
    <property type="match status" value="1"/>
</dbReference>
<dbReference type="Proteomes" id="UP000092555">
    <property type="component" value="Unassembled WGS sequence"/>
</dbReference>
<evidence type="ECO:0000256" key="1">
    <source>
        <dbReference type="SAM" id="MobiDB-lite"/>
    </source>
</evidence>
<organism evidence="2 3">
    <name type="scientific">Metschnikowia bicuspidata var. bicuspidata NRRL YB-4993</name>
    <dbReference type="NCBI Taxonomy" id="869754"/>
    <lineage>
        <taxon>Eukaryota</taxon>
        <taxon>Fungi</taxon>
        <taxon>Dikarya</taxon>
        <taxon>Ascomycota</taxon>
        <taxon>Saccharomycotina</taxon>
        <taxon>Pichiomycetes</taxon>
        <taxon>Metschnikowiaceae</taxon>
        <taxon>Metschnikowia</taxon>
    </lineage>
</organism>
<dbReference type="PANTHER" id="PTHR39398:SF1">
    <property type="entry name" value="CSN8_PSMD8_EIF3K DOMAIN-CONTAINING PROTEIN"/>
    <property type="match status" value="1"/>
</dbReference>
<feature type="region of interest" description="Disordered" evidence="1">
    <location>
        <begin position="279"/>
        <end position="317"/>
    </location>
</feature>
<comment type="caution">
    <text evidence="2">The sequence shown here is derived from an EMBL/GenBank/DDBJ whole genome shotgun (WGS) entry which is preliminary data.</text>
</comment>
<sequence>MRFYAGNPGAGRSNSDGKLVDPALYGYISRGEDSRLQHSETAQREYFDWILETFRQVENSGLAAVAECAEKMSADLGIKGSSASSEQVLPSLRKLREALLHSPPSEFSKKVHLFSVRVSSAVGHYQTYVPSIQYLLADGRSLLTRTERKEMASILVLHVTHRTGDTSEGFRLFFQYLNPHKECRILQAIVAWAQGDYHAWMELYNSESDHSVFAIMTMGLATMMRHMIECFNGAYYTYSLEDLERCLPKGVTWAEFRERYNVPWELEDNTVHIRRRQVRGKRVDNAEKGGGGLRGDARPLREAGPKGGPGAVSGADQ</sequence>
<reference evidence="2 3" key="1">
    <citation type="submission" date="2016-05" db="EMBL/GenBank/DDBJ databases">
        <title>Comparative genomics of biotechnologically important yeasts.</title>
        <authorList>
            <consortium name="DOE Joint Genome Institute"/>
            <person name="Riley R."/>
            <person name="Haridas S."/>
            <person name="Wolfe K.H."/>
            <person name="Lopes M.R."/>
            <person name="Hittinger C.T."/>
            <person name="Goker M."/>
            <person name="Salamov A."/>
            <person name="Wisecaver J."/>
            <person name="Long T.M."/>
            <person name="Aerts A.L."/>
            <person name="Barry K."/>
            <person name="Choi C."/>
            <person name="Clum A."/>
            <person name="Coughlan A.Y."/>
            <person name="Deshpande S."/>
            <person name="Douglass A.P."/>
            <person name="Hanson S.J."/>
            <person name="Klenk H.-P."/>
            <person name="LaButti K."/>
            <person name="Lapidus A."/>
            <person name="Lindquist E."/>
            <person name="Lipzen A."/>
            <person name="Meier-kolthoff J.P."/>
            <person name="Ohm R.A."/>
            <person name="Otillar R.P."/>
            <person name="Pangilinan J."/>
            <person name="Peng Y."/>
            <person name="Rokas A."/>
            <person name="Rosa C.A."/>
            <person name="Scheuner C."/>
            <person name="Sibirny A.A."/>
            <person name="Slot J.C."/>
            <person name="Stielow J.B."/>
            <person name="Sun H."/>
            <person name="Kurtzman C.P."/>
            <person name="Blackwell M."/>
            <person name="Grigoriev I.V."/>
            <person name="Jeffries T.W."/>
        </authorList>
    </citation>
    <scope>NUCLEOTIDE SEQUENCE [LARGE SCALE GENOMIC DNA]</scope>
    <source>
        <strain evidence="2 3">NRRL YB-4993</strain>
    </source>
</reference>
<gene>
    <name evidence="2" type="ORF">METBIDRAFT_38975</name>
</gene>
<name>A0A1A0HD95_9ASCO</name>
<dbReference type="GeneID" id="30030051"/>
<evidence type="ECO:0000313" key="2">
    <source>
        <dbReference type="EMBL" id="OBA21903.1"/>
    </source>
</evidence>
<dbReference type="AlphaFoldDB" id="A0A1A0HD95"/>
<proteinExistence type="predicted"/>
<accession>A0A1A0HD95</accession>
<feature type="compositionally biased region" description="Basic and acidic residues" evidence="1">
    <location>
        <begin position="295"/>
        <end position="304"/>
    </location>
</feature>
<dbReference type="RefSeq" id="XP_018712399.1">
    <property type="nucleotide sequence ID" value="XM_018857075.1"/>
</dbReference>
<protein>
    <recommendedName>
        <fullName evidence="4">CSN8/PSMD8/EIF3K domain-containing protein</fullName>
    </recommendedName>
</protein>
<dbReference type="STRING" id="869754.A0A1A0HD95"/>
<dbReference type="EMBL" id="LXTC01000002">
    <property type="protein sequence ID" value="OBA21903.1"/>
    <property type="molecule type" value="Genomic_DNA"/>
</dbReference>